<proteinExistence type="predicted"/>
<dbReference type="Gene3D" id="2.120.10.30">
    <property type="entry name" value="TolB, C-terminal domain"/>
    <property type="match status" value="1"/>
</dbReference>
<dbReference type="Ensembl" id="ENSCINT00000035235.1">
    <property type="protein sequence ID" value="ENSCINP00000036033.1"/>
    <property type="gene ID" value="ENSCING00000018803.1"/>
</dbReference>
<dbReference type="PANTHER" id="PTHR46513:SF13">
    <property type="entry name" value="EGF-LIKE DOMAIN-CONTAINING PROTEIN"/>
    <property type="match status" value="1"/>
</dbReference>
<protein>
    <submittedName>
        <fullName evidence="1">Uncharacterized protein</fullName>
    </submittedName>
</protein>
<dbReference type="AlphaFoldDB" id="H2Y298"/>
<reference evidence="1" key="3">
    <citation type="submission" date="2025-08" db="UniProtKB">
        <authorList>
            <consortium name="Ensembl"/>
        </authorList>
    </citation>
    <scope>IDENTIFICATION</scope>
</reference>
<dbReference type="HOGENOM" id="CLU_1217110_0_0_1"/>
<dbReference type="EMBL" id="EAAA01001102">
    <property type="status" value="NOT_ANNOTATED_CDS"/>
    <property type="molecule type" value="Genomic_DNA"/>
</dbReference>
<dbReference type="InterPro" id="IPR050778">
    <property type="entry name" value="Cueball_EGF_LRP_Nidogen"/>
</dbReference>
<reference evidence="2" key="1">
    <citation type="journal article" date="2002" name="Science">
        <title>The draft genome of Ciona intestinalis: insights into chordate and vertebrate origins.</title>
        <authorList>
            <person name="Dehal P."/>
            <person name="Satou Y."/>
            <person name="Campbell R.K."/>
            <person name="Chapman J."/>
            <person name="Degnan B."/>
            <person name="De Tomaso A."/>
            <person name="Davidson B."/>
            <person name="Di Gregorio A."/>
            <person name="Gelpke M."/>
            <person name="Goodstein D.M."/>
            <person name="Harafuji N."/>
            <person name="Hastings K.E."/>
            <person name="Ho I."/>
            <person name="Hotta K."/>
            <person name="Huang W."/>
            <person name="Kawashima T."/>
            <person name="Lemaire P."/>
            <person name="Martinez D."/>
            <person name="Meinertzhagen I.A."/>
            <person name="Necula S."/>
            <person name="Nonaka M."/>
            <person name="Putnam N."/>
            <person name="Rash S."/>
            <person name="Saiga H."/>
            <person name="Satake M."/>
            <person name="Terry A."/>
            <person name="Yamada L."/>
            <person name="Wang H.G."/>
            <person name="Awazu S."/>
            <person name="Azumi K."/>
            <person name="Boore J."/>
            <person name="Branno M."/>
            <person name="Chin-Bow S."/>
            <person name="DeSantis R."/>
            <person name="Doyle S."/>
            <person name="Francino P."/>
            <person name="Keys D.N."/>
            <person name="Haga S."/>
            <person name="Hayashi H."/>
            <person name="Hino K."/>
            <person name="Imai K.S."/>
            <person name="Inaba K."/>
            <person name="Kano S."/>
            <person name="Kobayashi K."/>
            <person name="Kobayashi M."/>
            <person name="Lee B.I."/>
            <person name="Makabe K.W."/>
            <person name="Manohar C."/>
            <person name="Matassi G."/>
            <person name="Medina M."/>
            <person name="Mochizuki Y."/>
            <person name="Mount S."/>
            <person name="Morishita T."/>
            <person name="Miura S."/>
            <person name="Nakayama A."/>
            <person name="Nishizaka S."/>
            <person name="Nomoto H."/>
            <person name="Ohta F."/>
            <person name="Oishi K."/>
            <person name="Rigoutsos I."/>
            <person name="Sano M."/>
            <person name="Sasaki A."/>
            <person name="Sasakura Y."/>
            <person name="Shoguchi E."/>
            <person name="Shin-i T."/>
            <person name="Spagnuolo A."/>
            <person name="Stainier D."/>
            <person name="Suzuki M.M."/>
            <person name="Tassy O."/>
            <person name="Takatori N."/>
            <person name="Tokuoka M."/>
            <person name="Yagi K."/>
            <person name="Yoshizaki F."/>
            <person name="Wada S."/>
            <person name="Zhang C."/>
            <person name="Hyatt P.D."/>
            <person name="Larimer F."/>
            <person name="Detter C."/>
            <person name="Doggett N."/>
            <person name="Glavina T."/>
            <person name="Hawkins T."/>
            <person name="Richardson P."/>
            <person name="Lucas S."/>
            <person name="Kohara Y."/>
            <person name="Levine M."/>
            <person name="Satoh N."/>
            <person name="Rokhsar D.S."/>
        </authorList>
    </citation>
    <scope>NUCLEOTIDE SEQUENCE [LARGE SCALE GENOMIC DNA]</scope>
</reference>
<dbReference type="InParanoid" id="H2Y298"/>
<keyword evidence="2" id="KW-1185">Reference proteome</keyword>
<dbReference type="InterPro" id="IPR011042">
    <property type="entry name" value="6-blade_b-propeller_TolB-like"/>
</dbReference>
<reference evidence="1" key="4">
    <citation type="submission" date="2025-09" db="UniProtKB">
        <authorList>
            <consortium name="Ensembl"/>
        </authorList>
    </citation>
    <scope>IDENTIFICATION</scope>
</reference>
<dbReference type="Proteomes" id="UP000008144">
    <property type="component" value="Chromosome 13"/>
</dbReference>
<organism evidence="1 2">
    <name type="scientific">Ciona intestinalis</name>
    <name type="common">Transparent sea squirt</name>
    <name type="synonym">Ascidia intestinalis</name>
    <dbReference type="NCBI Taxonomy" id="7719"/>
    <lineage>
        <taxon>Eukaryota</taxon>
        <taxon>Metazoa</taxon>
        <taxon>Chordata</taxon>
        <taxon>Tunicata</taxon>
        <taxon>Ascidiacea</taxon>
        <taxon>Phlebobranchia</taxon>
        <taxon>Cionidae</taxon>
        <taxon>Ciona</taxon>
    </lineage>
</organism>
<evidence type="ECO:0000313" key="1">
    <source>
        <dbReference type="Ensembl" id="ENSCINP00000036033.1"/>
    </source>
</evidence>
<name>H2Y298_CIOIN</name>
<reference evidence="1" key="2">
    <citation type="journal article" date="2008" name="Genome Biol.">
        <title>Improved genome assembly and evidence-based global gene model set for the chordate Ciona intestinalis: new insight into intron and operon populations.</title>
        <authorList>
            <person name="Satou Y."/>
            <person name="Mineta K."/>
            <person name="Ogasawara M."/>
            <person name="Sasakura Y."/>
            <person name="Shoguchi E."/>
            <person name="Ueno K."/>
            <person name="Yamada L."/>
            <person name="Matsumoto J."/>
            <person name="Wasserscheid J."/>
            <person name="Dewar K."/>
            <person name="Wiley G.B."/>
            <person name="Macmil S.L."/>
            <person name="Roe B.A."/>
            <person name="Zeller R.W."/>
            <person name="Hastings K.E."/>
            <person name="Lemaire P."/>
            <person name="Lindquist E."/>
            <person name="Endo T."/>
            <person name="Hotta K."/>
            <person name="Inaba K."/>
        </authorList>
    </citation>
    <scope>NUCLEOTIDE SEQUENCE [LARGE SCALE GENOMIC DNA]</scope>
    <source>
        <strain evidence="1">wild type</strain>
    </source>
</reference>
<evidence type="ECO:0000313" key="2">
    <source>
        <dbReference type="Proteomes" id="UP000008144"/>
    </source>
</evidence>
<sequence length="228" mass="25689">MQLFPGWRKSDWVFCRMAPNPYAIPTLLIAPGIPQLLATYQNLESVVQPTESYVLPSYVKIDLMTAARDTVYFLDKRQNSIMSYKSNLTKKIGSLPTNSCISSISVDMISSTLYWTELHPPTMHVYHIPTAMSRVLYSHANWSVSWPLDVALCPFTGYMFVADGGATQKPATIWRYNMDGSSTDDVIKVNNAGWLVRTSPDDVIIVNDADWPSSVTVDYTANRLYWAD</sequence>
<accession>H2Y298</accession>
<dbReference type="PANTHER" id="PTHR46513">
    <property type="entry name" value="VITELLOGENIN RECEPTOR-LIKE PROTEIN-RELATED-RELATED"/>
    <property type="match status" value="1"/>
</dbReference>
<dbReference type="SUPFAM" id="SSF63825">
    <property type="entry name" value="YWTD domain"/>
    <property type="match status" value="1"/>
</dbReference>
<dbReference type="STRING" id="7719.ENSCINP00000036033"/>